<dbReference type="EMBL" id="DAKRPA010000324">
    <property type="protein sequence ID" value="DAZ93329.1"/>
    <property type="molecule type" value="Genomic_DNA"/>
</dbReference>
<proteinExistence type="predicted"/>
<comment type="caution">
    <text evidence="2">The sequence shown here is derived from an EMBL/GenBank/DDBJ whole genome shotgun (WGS) entry which is preliminary data.</text>
</comment>
<feature type="compositionally biased region" description="Acidic residues" evidence="1">
    <location>
        <begin position="148"/>
        <end position="166"/>
    </location>
</feature>
<reference evidence="2" key="1">
    <citation type="submission" date="2022-11" db="EMBL/GenBank/DDBJ databases">
        <authorList>
            <person name="Morgan W.R."/>
            <person name="Tartar A."/>
        </authorList>
    </citation>
    <scope>NUCLEOTIDE SEQUENCE</scope>
    <source>
        <strain evidence="2">ARSEF 373</strain>
    </source>
</reference>
<dbReference type="Proteomes" id="UP001146120">
    <property type="component" value="Unassembled WGS sequence"/>
</dbReference>
<reference evidence="2" key="2">
    <citation type="journal article" date="2023" name="Microbiol Resour">
        <title>Decontamination and Annotation of the Draft Genome Sequence of the Oomycete Lagenidium giganteum ARSEF 373.</title>
        <authorList>
            <person name="Morgan W.R."/>
            <person name="Tartar A."/>
        </authorList>
    </citation>
    <scope>NUCLEOTIDE SEQUENCE</scope>
    <source>
        <strain evidence="2">ARSEF 373</strain>
    </source>
</reference>
<organism evidence="2 3">
    <name type="scientific">Lagenidium giganteum</name>
    <dbReference type="NCBI Taxonomy" id="4803"/>
    <lineage>
        <taxon>Eukaryota</taxon>
        <taxon>Sar</taxon>
        <taxon>Stramenopiles</taxon>
        <taxon>Oomycota</taxon>
        <taxon>Peronosporomycetes</taxon>
        <taxon>Pythiales</taxon>
        <taxon>Pythiaceae</taxon>
    </lineage>
</organism>
<keyword evidence="3" id="KW-1185">Reference proteome</keyword>
<dbReference type="AlphaFoldDB" id="A0AAV2YKV5"/>
<protein>
    <submittedName>
        <fullName evidence="2">Uncharacterized protein</fullName>
    </submittedName>
</protein>
<feature type="region of interest" description="Disordered" evidence="1">
    <location>
        <begin position="137"/>
        <end position="185"/>
    </location>
</feature>
<feature type="region of interest" description="Disordered" evidence="1">
    <location>
        <begin position="1"/>
        <end position="29"/>
    </location>
</feature>
<gene>
    <name evidence="2" type="ORF">N0F65_010795</name>
</gene>
<name>A0AAV2YKV5_9STRA</name>
<evidence type="ECO:0000256" key="1">
    <source>
        <dbReference type="SAM" id="MobiDB-lite"/>
    </source>
</evidence>
<feature type="compositionally biased region" description="Basic and acidic residues" evidence="1">
    <location>
        <begin position="137"/>
        <end position="147"/>
    </location>
</feature>
<evidence type="ECO:0000313" key="2">
    <source>
        <dbReference type="EMBL" id="DAZ93329.1"/>
    </source>
</evidence>
<evidence type="ECO:0000313" key="3">
    <source>
        <dbReference type="Proteomes" id="UP001146120"/>
    </source>
</evidence>
<sequence length="277" mass="31286">MMPRPERPKVPSADGADANGAPQGPSKTLEPCNICFGLTVYTKQMLDKREPPSCKGLEFQMLIDEEKKKELLSRASPARQDNFHFFGFGFAGYLPGWSKEGKYMPILKGFGLVAVAQSDEDMMKVIEERKRLRRELERQRQREHGDLDENDDDNDDNLVSEGDDADGSGALVEKGPLPSVSKPRLPAIPPMPLPPHLPTISLDDLINRSTENAKYATTAMYNFWARRLDGFSDRYIESCHRTVHHMEKTLRTIPQSVMWMIDQLQKGGRDDGRGPRS</sequence>
<accession>A0AAV2YKV5</accession>